<sequence>MVFTLPSLPSGILGGLIDTSPPVFYPPSRSTPTKTTRSRSRSRSHSQSRPPCQSQSQSQPQYQHHYDPTNLDSPHQQSIIPLPSPANTSMRNLGNLLPANASMTDLTGDWEPLPNGGLRGKRRISISSSHKSNSRPCSPPARITPTRPAHRRCHSALPSSYTNTDKLTYSLPPPPTTGKLHEFSISKNPLASTSAISLPTLAEGELDHSSYTPIITTIGAGGGGAGGTLSMPPSPLVRPRNRTSFNQNRTSPVSPSFHPQLDEEDLLDKEEEIPPIAVTSSKPFIHKSSSSVPPPLDATRSSMPPPPLNPMNITYSPSKSKQRPSASPRSWSVQDIHSISGIDTGGIPRRGLHSRRDSIESTSSVSDVAVLATWSFPNSNVDNSNISSGSCKEDKIFERGRKPGPAERLKERLKNIPGIDTGPFFPTSGSLPSLSRPALGNTPDRKTQTTTVIRPSRPLPSYLRHTNGIGIGSGHRHTHSSPNLLQIPQQGNMGPPAIPISNSNPLLPPPKPVQRRPTTSRLRQPNPLSMPHGPLHQSYTSVGGNGSGTGTGIGNGNGNGNGIAKEHGLGSSPGSIDSVSDTSTLCPSPTTSVKSLPSTSVSSDSEENKAWWSFPSFKRTTSMERSPSTERNLGIKGKSTDTLVSTNSDDDEVITKLIVKQEYGWEIDEIEIDEEEYIDLDHM</sequence>
<accession>A0ABZ1D1A5</accession>
<feature type="region of interest" description="Disordered" evidence="1">
    <location>
        <begin position="277"/>
        <end position="362"/>
    </location>
</feature>
<reference evidence="2 3" key="1">
    <citation type="submission" date="2024-01" db="EMBL/GenBank/DDBJ databases">
        <title>Comparative genomics of Cryptococcus and Kwoniella reveals pathogenesis evolution and contrasting modes of karyotype evolution via chromosome fusion or intercentromeric recombination.</title>
        <authorList>
            <person name="Coelho M.A."/>
            <person name="David-Palma M."/>
            <person name="Shea T."/>
            <person name="Bowers K."/>
            <person name="McGinley-Smith S."/>
            <person name="Mohammad A.W."/>
            <person name="Gnirke A."/>
            <person name="Yurkov A.M."/>
            <person name="Nowrousian M."/>
            <person name="Sun S."/>
            <person name="Cuomo C.A."/>
            <person name="Heitman J."/>
        </authorList>
    </citation>
    <scope>NUCLEOTIDE SEQUENCE [LARGE SCALE GENOMIC DNA]</scope>
    <source>
        <strain evidence="2">CBS 11374</strain>
    </source>
</reference>
<feature type="compositionally biased region" description="Low complexity" evidence="1">
    <location>
        <begin position="126"/>
        <end position="135"/>
    </location>
</feature>
<feature type="compositionally biased region" description="Polar residues" evidence="1">
    <location>
        <begin position="572"/>
        <end position="586"/>
    </location>
</feature>
<feature type="compositionally biased region" description="Gly residues" evidence="1">
    <location>
        <begin position="543"/>
        <end position="561"/>
    </location>
</feature>
<feature type="compositionally biased region" description="Polar residues" evidence="1">
    <location>
        <begin position="516"/>
        <end position="527"/>
    </location>
</feature>
<organism evidence="2 3">
    <name type="scientific">Kwoniella shivajii</name>
    <dbReference type="NCBI Taxonomy" id="564305"/>
    <lineage>
        <taxon>Eukaryota</taxon>
        <taxon>Fungi</taxon>
        <taxon>Dikarya</taxon>
        <taxon>Basidiomycota</taxon>
        <taxon>Agaricomycotina</taxon>
        <taxon>Tremellomycetes</taxon>
        <taxon>Tremellales</taxon>
        <taxon>Cryptococcaceae</taxon>
        <taxon>Kwoniella</taxon>
    </lineage>
</organism>
<dbReference type="RefSeq" id="XP_062791481.1">
    <property type="nucleotide sequence ID" value="XM_062935430.1"/>
</dbReference>
<feature type="compositionally biased region" description="Low complexity" evidence="1">
    <location>
        <begin position="587"/>
        <end position="602"/>
    </location>
</feature>
<dbReference type="Proteomes" id="UP001329825">
    <property type="component" value="Chromosome 4"/>
</dbReference>
<keyword evidence="3" id="KW-1185">Reference proteome</keyword>
<feature type="compositionally biased region" description="Polar residues" evidence="1">
    <location>
        <begin position="313"/>
        <end position="337"/>
    </location>
</feature>
<protein>
    <submittedName>
        <fullName evidence="2">Uncharacterized protein</fullName>
    </submittedName>
</protein>
<evidence type="ECO:0000313" key="2">
    <source>
        <dbReference type="EMBL" id="WRT66741.1"/>
    </source>
</evidence>
<feature type="compositionally biased region" description="Low complexity" evidence="1">
    <location>
        <begin position="47"/>
        <end position="61"/>
    </location>
</feature>
<evidence type="ECO:0000313" key="3">
    <source>
        <dbReference type="Proteomes" id="UP001329825"/>
    </source>
</evidence>
<feature type="region of interest" description="Disordered" evidence="1">
    <location>
        <begin position="10"/>
        <end position="94"/>
    </location>
</feature>
<gene>
    <name evidence="2" type="ORF">IL334_003704</name>
</gene>
<feature type="compositionally biased region" description="Low complexity" evidence="1">
    <location>
        <begin position="26"/>
        <end position="35"/>
    </location>
</feature>
<feature type="compositionally biased region" description="Low complexity" evidence="1">
    <location>
        <begin position="280"/>
        <end position="291"/>
    </location>
</feature>
<feature type="region of interest" description="Disordered" evidence="1">
    <location>
        <begin position="126"/>
        <end position="159"/>
    </location>
</feature>
<feature type="compositionally biased region" description="Basic residues" evidence="1">
    <location>
        <begin position="36"/>
        <end position="46"/>
    </location>
</feature>
<evidence type="ECO:0000256" key="1">
    <source>
        <dbReference type="SAM" id="MobiDB-lite"/>
    </source>
</evidence>
<name>A0ABZ1D1A5_9TREE</name>
<proteinExistence type="predicted"/>
<feature type="region of interest" description="Disordered" evidence="1">
    <location>
        <begin position="416"/>
        <end position="450"/>
    </location>
</feature>
<feature type="compositionally biased region" description="Polar residues" evidence="1">
    <location>
        <begin position="70"/>
        <end position="92"/>
    </location>
</feature>
<dbReference type="EMBL" id="CP141884">
    <property type="protein sequence ID" value="WRT66741.1"/>
    <property type="molecule type" value="Genomic_DNA"/>
</dbReference>
<feature type="region of interest" description="Disordered" evidence="1">
    <location>
        <begin position="494"/>
        <end position="602"/>
    </location>
</feature>
<dbReference type="GeneID" id="87955835"/>